<evidence type="ECO:0000256" key="4">
    <source>
        <dbReference type="ARBA" id="ARBA00022989"/>
    </source>
</evidence>
<evidence type="ECO:0000256" key="6">
    <source>
        <dbReference type="SAM" id="Phobius"/>
    </source>
</evidence>
<dbReference type="PROSITE" id="PS50850">
    <property type="entry name" value="MFS"/>
    <property type="match status" value="1"/>
</dbReference>
<dbReference type="GO" id="GO:0022857">
    <property type="term" value="F:transmembrane transporter activity"/>
    <property type="evidence" value="ECO:0007669"/>
    <property type="project" value="InterPro"/>
</dbReference>
<dbReference type="AlphaFoldDB" id="A0A4U8Q1Q1"/>
<evidence type="ECO:0000256" key="1">
    <source>
        <dbReference type="ARBA" id="ARBA00004651"/>
    </source>
</evidence>
<dbReference type="STRING" id="180332.GCA_000797495_01673"/>
<evidence type="ECO:0000256" key="2">
    <source>
        <dbReference type="ARBA" id="ARBA00022448"/>
    </source>
</evidence>
<gene>
    <name evidence="8" type="primary">yhjX_2</name>
    <name evidence="8" type="ORF">DSM106044_04546</name>
</gene>
<sequence length="430" mass="46574">MHLNSRQKKQRVLMMVFGAFAIFFTGYPHIWSLYQPYIRELTGWTEGQTSMCFYLSMLTFVFGNIFGGRIQDKYNPKIAIAAGGGIFAAGILLSAFLIIPSPLPMYFTYGVMQGFGQGMMYTTILSTAQKWFPNKLGFASGIVVTANGLCGFFLAPVSRMILAESGPKTAFLVIGSVIALSWVLGCIFIKNPKQAGVRPLNQPGWVADGTAALKLQKQYTSKEMIRTRKFYYLVATMLFGLISYFMISPVAQGVQTERGISVSIAVSAVMFGSIMNASARLFLPSIADKIGRVKCVKGVLTVSVAAMVMLVLSKSVFTTIAIVLMYGCYGGIMGSFPSLTSSIFGLAHSGENYGFVMSGIVIATLGAPFVANLITANGFDTNMGFIVGIICAALSVMFIILLERELADKSTGKNLENDEEKEPARVITAK</sequence>
<keyword evidence="9" id="KW-1185">Reference proteome</keyword>
<dbReference type="GO" id="GO:0005886">
    <property type="term" value="C:plasma membrane"/>
    <property type="evidence" value="ECO:0007669"/>
    <property type="project" value="UniProtKB-SubCell"/>
</dbReference>
<feature type="transmembrane region" description="Helical" evidence="6">
    <location>
        <begin position="51"/>
        <end position="67"/>
    </location>
</feature>
<dbReference type="Proteomes" id="UP000306509">
    <property type="component" value="Unassembled WGS sequence"/>
</dbReference>
<dbReference type="PANTHER" id="PTHR11360">
    <property type="entry name" value="MONOCARBOXYLATE TRANSPORTER"/>
    <property type="match status" value="1"/>
</dbReference>
<comment type="subcellular location">
    <subcellularLocation>
        <location evidence="1">Cell membrane</location>
        <topology evidence="1">Multi-pass membrane protein</topology>
    </subcellularLocation>
</comment>
<keyword evidence="5 6" id="KW-0472">Membrane</keyword>
<feature type="transmembrane region" description="Helical" evidence="6">
    <location>
        <begin position="105"/>
        <end position="124"/>
    </location>
</feature>
<feature type="transmembrane region" description="Helical" evidence="6">
    <location>
        <begin position="259"/>
        <end position="283"/>
    </location>
</feature>
<feature type="domain" description="Major facilitator superfamily (MFS) profile" evidence="7">
    <location>
        <begin position="12"/>
        <end position="407"/>
    </location>
</feature>
<evidence type="ECO:0000313" key="8">
    <source>
        <dbReference type="EMBL" id="TLC98634.1"/>
    </source>
</evidence>
<feature type="transmembrane region" description="Helical" evidence="6">
    <location>
        <begin position="169"/>
        <end position="189"/>
    </location>
</feature>
<keyword evidence="3 6" id="KW-0812">Transmembrane</keyword>
<organism evidence="8 9">
    <name type="scientific">Robinsoniella peoriensis</name>
    <dbReference type="NCBI Taxonomy" id="180332"/>
    <lineage>
        <taxon>Bacteria</taxon>
        <taxon>Bacillati</taxon>
        <taxon>Bacillota</taxon>
        <taxon>Clostridia</taxon>
        <taxon>Lachnospirales</taxon>
        <taxon>Lachnospiraceae</taxon>
        <taxon>Robinsoniella</taxon>
    </lineage>
</organism>
<reference evidence="8 9" key="1">
    <citation type="journal article" date="2019" name="Anaerobe">
        <title>Detection of Robinsoniella peoriensis in multiple bone samples of a trauma patient.</title>
        <authorList>
            <person name="Schrottner P."/>
            <person name="Hartwich K."/>
            <person name="Bunk B."/>
            <person name="Schober I."/>
            <person name="Helbig S."/>
            <person name="Rudolph W.W."/>
            <person name="Gunzer F."/>
        </authorList>
    </citation>
    <scope>NUCLEOTIDE SEQUENCE [LARGE SCALE GENOMIC DNA]</scope>
    <source>
        <strain evidence="8 9">DSM 106044</strain>
    </source>
</reference>
<accession>A0A4U8Q1Q1</accession>
<evidence type="ECO:0000259" key="7">
    <source>
        <dbReference type="PROSITE" id="PS50850"/>
    </source>
</evidence>
<feature type="transmembrane region" description="Helical" evidence="6">
    <location>
        <begin position="79"/>
        <end position="99"/>
    </location>
</feature>
<dbReference type="InterPro" id="IPR036259">
    <property type="entry name" value="MFS_trans_sf"/>
</dbReference>
<feature type="transmembrane region" description="Helical" evidence="6">
    <location>
        <begin position="295"/>
        <end position="313"/>
    </location>
</feature>
<keyword evidence="2" id="KW-0813">Transport</keyword>
<proteinExistence type="predicted"/>
<feature type="transmembrane region" description="Helical" evidence="6">
    <location>
        <begin position="352"/>
        <end position="371"/>
    </location>
</feature>
<dbReference type="InterPro" id="IPR011701">
    <property type="entry name" value="MFS"/>
</dbReference>
<evidence type="ECO:0000256" key="3">
    <source>
        <dbReference type="ARBA" id="ARBA00022692"/>
    </source>
</evidence>
<dbReference type="InterPro" id="IPR020846">
    <property type="entry name" value="MFS_dom"/>
</dbReference>
<dbReference type="EMBL" id="QGQD01000088">
    <property type="protein sequence ID" value="TLC98634.1"/>
    <property type="molecule type" value="Genomic_DNA"/>
</dbReference>
<name>A0A4U8Q1Q1_9FIRM</name>
<comment type="caution">
    <text evidence="8">The sequence shown here is derived from an EMBL/GenBank/DDBJ whole genome shotgun (WGS) entry which is preliminary data.</text>
</comment>
<feature type="transmembrane region" description="Helical" evidence="6">
    <location>
        <begin position="230"/>
        <end position="247"/>
    </location>
</feature>
<feature type="transmembrane region" description="Helical" evidence="6">
    <location>
        <begin position="319"/>
        <end position="340"/>
    </location>
</feature>
<dbReference type="SUPFAM" id="SSF103473">
    <property type="entry name" value="MFS general substrate transporter"/>
    <property type="match status" value="1"/>
</dbReference>
<dbReference type="Pfam" id="PF07690">
    <property type="entry name" value="MFS_1"/>
    <property type="match status" value="1"/>
</dbReference>
<dbReference type="InterPro" id="IPR050327">
    <property type="entry name" value="Proton-linked_MCT"/>
</dbReference>
<dbReference type="Gene3D" id="1.20.1250.20">
    <property type="entry name" value="MFS general substrate transporter like domains"/>
    <property type="match status" value="2"/>
</dbReference>
<feature type="transmembrane region" description="Helical" evidence="6">
    <location>
        <begin position="12"/>
        <end position="31"/>
    </location>
</feature>
<dbReference type="PANTHER" id="PTHR11360:SF304">
    <property type="entry name" value="MFS DOMAIN-CONTAINING PROTEIN"/>
    <property type="match status" value="1"/>
</dbReference>
<feature type="transmembrane region" description="Helical" evidence="6">
    <location>
        <begin position="136"/>
        <end position="157"/>
    </location>
</feature>
<keyword evidence="4 6" id="KW-1133">Transmembrane helix</keyword>
<feature type="transmembrane region" description="Helical" evidence="6">
    <location>
        <begin position="383"/>
        <end position="402"/>
    </location>
</feature>
<dbReference type="RefSeq" id="WP_047832655.1">
    <property type="nucleotide sequence ID" value="NZ_CAUSDN010000079.1"/>
</dbReference>
<protein>
    <submittedName>
        <fullName evidence="8">Putative MFS-type transporter YhjX</fullName>
    </submittedName>
</protein>
<evidence type="ECO:0000256" key="5">
    <source>
        <dbReference type="ARBA" id="ARBA00023136"/>
    </source>
</evidence>
<evidence type="ECO:0000313" key="9">
    <source>
        <dbReference type="Proteomes" id="UP000306509"/>
    </source>
</evidence>